<dbReference type="EMBL" id="QGGI01000002">
    <property type="protein sequence ID" value="PWJ96298.1"/>
    <property type="molecule type" value="Genomic_DNA"/>
</dbReference>
<dbReference type="SUPFAM" id="SSF63829">
    <property type="entry name" value="Calcium-dependent phosphotriesterase"/>
    <property type="match status" value="1"/>
</dbReference>
<evidence type="ECO:0000313" key="2">
    <source>
        <dbReference type="Proteomes" id="UP000245921"/>
    </source>
</evidence>
<dbReference type="Pfam" id="PF06739">
    <property type="entry name" value="SBBP"/>
    <property type="match status" value="1"/>
</dbReference>
<protein>
    <submittedName>
        <fullName evidence="1">Beta-propeller repeat-containing protein</fullName>
    </submittedName>
</protein>
<dbReference type="PANTHER" id="PTHR42754">
    <property type="entry name" value="ENDOGLUCANASE"/>
    <property type="match status" value="1"/>
</dbReference>
<dbReference type="RefSeq" id="WP_109603915.1">
    <property type="nucleotide sequence ID" value="NZ_JAMHJO010000001.1"/>
</dbReference>
<gene>
    <name evidence="1" type="ORF">C7380_102216</name>
</gene>
<accession>A0AA45HJT0</accession>
<name>A0AA45HJT0_9BACT</name>
<dbReference type="InterPro" id="IPR010620">
    <property type="entry name" value="SBBP_repeat"/>
</dbReference>
<proteinExistence type="predicted"/>
<organism evidence="1 2">
    <name type="scientific">Oceanotoga teriensis</name>
    <dbReference type="NCBI Taxonomy" id="515440"/>
    <lineage>
        <taxon>Bacteria</taxon>
        <taxon>Thermotogati</taxon>
        <taxon>Thermotogota</taxon>
        <taxon>Thermotogae</taxon>
        <taxon>Petrotogales</taxon>
        <taxon>Petrotogaceae</taxon>
        <taxon>Oceanotoga</taxon>
    </lineage>
</organism>
<dbReference type="AlphaFoldDB" id="A0AA45HJT0"/>
<comment type="caution">
    <text evidence="1">The sequence shown here is derived from an EMBL/GenBank/DDBJ whole genome shotgun (WGS) entry which is preliminary data.</text>
</comment>
<reference evidence="1 2" key="1">
    <citation type="submission" date="2018-05" db="EMBL/GenBank/DDBJ databases">
        <title>Genomic Encyclopedia of Type Strains, Phase IV (KMG-IV): sequencing the most valuable type-strain genomes for metagenomic binning, comparative biology and taxonomic classification.</title>
        <authorList>
            <person name="Goeker M."/>
        </authorList>
    </citation>
    <scope>NUCLEOTIDE SEQUENCE [LARGE SCALE GENOMIC DNA]</scope>
    <source>
        <strain evidence="1 2">DSM 24906</strain>
    </source>
</reference>
<keyword evidence="2" id="KW-1185">Reference proteome</keyword>
<dbReference type="Proteomes" id="UP000245921">
    <property type="component" value="Unassembled WGS sequence"/>
</dbReference>
<sequence length="382" mass="42390">MKPRILVIMVLLVGLLSFAAPNLDWGRVYPMEGEQEIFYVNAVEDGAYLFGVSDPNGYNEDGLVIKLNSKGEILSKELVGGSNNDWLLWGFEDFDGNPVAVGSTRSYSTDYDIFLAKLGENGFKKNIKNFGIEKGTAMVELNDSYILLGYGTDPKTLNMKGKLIKVSKDSLDVVWTKWLPIGQAGSDIKPLSMELTTDGNLIIAGTIVDFFEGRTKFMMTKVTLTGEELWTNVFTGRDYARGFEVKEVKDGYVAVGYDGSWKDGWSDFYLVKFSKDGKMLWESGYGDIKSDHGYSVKEGPNNNLYVAGYTTPEGKNDKDIILLEFNSDGYIESTKIIGGDGDDVAYSLDIDEKGNIYVAGYSTSKDFGSDDKDIIVFKYTIK</sequence>
<dbReference type="PANTHER" id="PTHR42754:SF1">
    <property type="entry name" value="LIPOPROTEIN"/>
    <property type="match status" value="1"/>
</dbReference>
<dbReference type="Gene3D" id="2.80.10.50">
    <property type="match status" value="1"/>
</dbReference>
<evidence type="ECO:0000313" key="1">
    <source>
        <dbReference type="EMBL" id="PWJ96298.1"/>
    </source>
</evidence>